<protein>
    <submittedName>
        <fullName evidence="1">Uncharacterized protein</fullName>
    </submittedName>
</protein>
<gene>
    <name evidence="1" type="ORF">TAV2_LOCUS3107</name>
</gene>
<proteinExistence type="predicted"/>
<dbReference type="EMBL" id="OU466857">
    <property type="protein sequence ID" value="CAH2033895.1"/>
    <property type="molecule type" value="Genomic_DNA"/>
</dbReference>
<keyword evidence="2" id="KW-1185">Reference proteome</keyword>
<organism evidence="1 2">
    <name type="scientific">Thlaspi arvense</name>
    <name type="common">Field penny-cress</name>
    <dbReference type="NCBI Taxonomy" id="13288"/>
    <lineage>
        <taxon>Eukaryota</taxon>
        <taxon>Viridiplantae</taxon>
        <taxon>Streptophyta</taxon>
        <taxon>Embryophyta</taxon>
        <taxon>Tracheophyta</taxon>
        <taxon>Spermatophyta</taxon>
        <taxon>Magnoliopsida</taxon>
        <taxon>eudicotyledons</taxon>
        <taxon>Gunneridae</taxon>
        <taxon>Pentapetalae</taxon>
        <taxon>rosids</taxon>
        <taxon>malvids</taxon>
        <taxon>Brassicales</taxon>
        <taxon>Brassicaceae</taxon>
        <taxon>Thlaspideae</taxon>
        <taxon>Thlaspi</taxon>
    </lineage>
</organism>
<evidence type="ECO:0000313" key="2">
    <source>
        <dbReference type="Proteomes" id="UP000836841"/>
    </source>
</evidence>
<reference evidence="1 2" key="1">
    <citation type="submission" date="2022-03" db="EMBL/GenBank/DDBJ databases">
        <authorList>
            <person name="Nunn A."/>
            <person name="Chopra R."/>
            <person name="Nunn A."/>
            <person name="Contreras Garrido A."/>
        </authorList>
    </citation>
    <scope>NUCLEOTIDE SEQUENCE [LARGE SCALE GENOMIC DNA]</scope>
</reference>
<accession>A0AAU9R4X0</accession>
<sequence>MCSLGCNRYIISGNFPRHSKTRFDSMIICDLHEKMNSYRFSFLHNKTVIATVMTLTRVTTSVTWVEDHKLLDDGLQFLKQANSWKYKLKKFIEKVVEDADQSQANEASLILIFEVELRNCVSLLECSPLVRHNETNNSRVYTIILDGVYRANKLLNALSPPIITVESISLLNLLASGLICFGHVAVMDEGRQKDLQLLEEIIDKGLKHKLVHTIASRYSNLPPFQIHIFQISVTINMDGIGWKYKVRN</sequence>
<feature type="non-terminal residue" evidence="1">
    <location>
        <position position="248"/>
    </location>
</feature>
<evidence type="ECO:0000313" key="1">
    <source>
        <dbReference type="EMBL" id="CAH2033895.1"/>
    </source>
</evidence>
<name>A0AAU9R4X0_THLAR</name>
<dbReference type="AlphaFoldDB" id="A0AAU9R4X0"/>
<dbReference type="Proteomes" id="UP000836841">
    <property type="component" value="Chromosome 1"/>
</dbReference>